<dbReference type="PANTHER" id="PTHR30520">
    <property type="entry name" value="FORMATE TRANSPORTER-RELATED"/>
    <property type="match status" value="1"/>
</dbReference>
<feature type="transmembrane region" description="Helical" evidence="7">
    <location>
        <begin position="194"/>
        <end position="218"/>
    </location>
</feature>
<evidence type="ECO:0000256" key="4">
    <source>
        <dbReference type="ARBA" id="ARBA00023136"/>
    </source>
</evidence>
<gene>
    <name evidence="8" type="ordered locus">KLTH0D07084g</name>
</gene>
<keyword evidence="9" id="KW-1185">Reference proteome</keyword>
<dbReference type="GO" id="GO:0015513">
    <property type="term" value="F:high-affinity secondary active nitrite transmembrane transporter activity"/>
    <property type="evidence" value="ECO:0007669"/>
    <property type="project" value="TreeGrafter"/>
</dbReference>
<dbReference type="Proteomes" id="UP000002036">
    <property type="component" value="Chromosome D"/>
</dbReference>
<dbReference type="GeneID" id="8295260"/>
<sequence>MSEDEYYISPHETALAVVATAMKKARLTLTTLALNSLAGGVLFSTGGLLYTSWHGSNQAILENDPGVLNFLGAFTFSIGLFYVVINGTDLFNSNILFFSVAALRGAVSIYDLLISWTVSWIGNFTGTLFVVYVMCHLSGTTSSADLVSFTHQMVAKKDSSSFIQTFIKGIAGNFYVSLAIYLQLMAKPLHVKYLMMTLPIFTLVAAGFTHVVAEMFLLMVGMFNGAELSIGTFVWKHMVAVTLGNIIGGSAFALVIPYYLHLVVVEQDRKRLALPSYEARDEQPEINMDSRVVRVPTQEAEKVEEEAEENEEMTSEEKANLELASSDSSAEDRKAAPPVEYRPRLSSTSLSRTYSNLRRLNTNKSYSSVRSVKSLPHRTPTGVFPVKGMASPVRTNSGIPPQKREESQGLGRFSRPLSRRSSQTSSLRLSKTLGSSRRNSISVLQRPGGAFAHRSKSLPHIGLVGERTHFGTNDVLEEKMGTKLERALTRITSRVSREGRNSPGFGLPSTTQDIFPTSTGLGLHESDATASFSMDDHSSSSMLDGLPANGRRSRTPSIQKTSIQDLYLKPSTSDNLSGAINETSGSKSPPTQPQGKNSPSDGTSQKSTSSRSIPTIRRPSSIYVPDAVDQRNSVYNAGYKNTLLRNHMTPDNDYDEEQSIKDA</sequence>
<dbReference type="PANTHER" id="PTHR30520:SF6">
    <property type="entry name" value="FORMATE_NITRATE FAMILY TRANSPORTER (EUROFUNG)"/>
    <property type="match status" value="1"/>
</dbReference>
<evidence type="ECO:0000256" key="3">
    <source>
        <dbReference type="ARBA" id="ARBA00022989"/>
    </source>
</evidence>
<dbReference type="RefSeq" id="XP_002553029.1">
    <property type="nucleotide sequence ID" value="XM_002552983.1"/>
</dbReference>
<evidence type="ECO:0000313" key="9">
    <source>
        <dbReference type="Proteomes" id="UP000002036"/>
    </source>
</evidence>
<comment type="subcellular location">
    <subcellularLocation>
        <location evidence="1">Membrane</location>
        <topology evidence="1">Multi-pass membrane protein</topology>
    </subcellularLocation>
</comment>
<dbReference type="PROSITE" id="PS01005">
    <property type="entry name" value="FORMATE_NITRITE_TP_1"/>
    <property type="match status" value="1"/>
</dbReference>
<organism evidence="8 9">
    <name type="scientific">Lachancea thermotolerans (strain ATCC 56472 / CBS 6340 / NRRL Y-8284)</name>
    <name type="common">Yeast</name>
    <name type="synonym">Kluyveromyces thermotolerans</name>
    <dbReference type="NCBI Taxonomy" id="559295"/>
    <lineage>
        <taxon>Eukaryota</taxon>
        <taxon>Fungi</taxon>
        <taxon>Dikarya</taxon>
        <taxon>Ascomycota</taxon>
        <taxon>Saccharomycotina</taxon>
        <taxon>Saccharomycetes</taxon>
        <taxon>Saccharomycetales</taxon>
        <taxon>Saccharomycetaceae</taxon>
        <taxon>Lachancea</taxon>
    </lineage>
</organism>
<evidence type="ECO:0000256" key="5">
    <source>
        <dbReference type="ARBA" id="ARBA00049660"/>
    </source>
</evidence>
<feature type="compositionally biased region" description="Low complexity" evidence="6">
    <location>
        <begin position="414"/>
        <end position="433"/>
    </location>
</feature>
<feature type="transmembrane region" description="Helical" evidence="7">
    <location>
        <begin position="91"/>
        <end position="113"/>
    </location>
</feature>
<evidence type="ECO:0000256" key="6">
    <source>
        <dbReference type="SAM" id="MobiDB-lite"/>
    </source>
</evidence>
<evidence type="ECO:0000256" key="2">
    <source>
        <dbReference type="ARBA" id="ARBA00022692"/>
    </source>
</evidence>
<dbReference type="InterPro" id="IPR024002">
    <property type="entry name" value="For/NO2_transpt_CS"/>
</dbReference>
<feature type="compositionally biased region" description="Polar residues" evidence="6">
    <location>
        <begin position="362"/>
        <end position="371"/>
    </location>
</feature>
<feature type="transmembrane region" description="Helical" evidence="7">
    <location>
        <begin position="238"/>
        <end position="260"/>
    </location>
</feature>
<proteinExistence type="inferred from homology"/>
<dbReference type="KEGG" id="lth:KLTH0D07084g"/>
<dbReference type="AlphaFoldDB" id="C5DGP9"/>
<name>C5DGP9_LACTC</name>
<dbReference type="Gene3D" id="1.20.1080.10">
    <property type="entry name" value="Glycerol uptake facilitator protein"/>
    <property type="match status" value="1"/>
</dbReference>
<keyword evidence="4 7" id="KW-0472">Membrane</keyword>
<dbReference type="STRING" id="559295.C5DGP9"/>
<feature type="region of interest" description="Disordered" evidence="6">
    <location>
        <begin position="531"/>
        <end position="663"/>
    </location>
</feature>
<comment type="similarity">
    <text evidence="5">Belongs to the FNT transporter (TC 1.A.16) family.</text>
</comment>
<dbReference type="EMBL" id="CU928168">
    <property type="protein sequence ID" value="CAR22591.1"/>
    <property type="molecule type" value="Genomic_DNA"/>
</dbReference>
<dbReference type="OrthoDB" id="4829at2759"/>
<reference evidence="8 9" key="1">
    <citation type="journal article" date="2009" name="Genome Res.">
        <title>Comparative genomics of protoploid Saccharomycetaceae.</title>
        <authorList>
            <consortium name="The Genolevures Consortium"/>
            <person name="Souciet J.-L."/>
            <person name="Dujon B."/>
            <person name="Gaillardin C."/>
            <person name="Johnston M."/>
            <person name="Baret P.V."/>
            <person name="Cliften P."/>
            <person name="Sherman D.J."/>
            <person name="Weissenbach J."/>
            <person name="Westhof E."/>
            <person name="Wincker P."/>
            <person name="Jubin C."/>
            <person name="Poulain J."/>
            <person name="Barbe V."/>
            <person name="Segurens B."/>
            <person name="Artiguenave F."/>
            <person name="Anthouard V."/>
            <person name="Vacherie B."/>
            <person name="Val M.-E."/>
            <person name="Fulton R.S."/>
            <person name="Minx P."/>
            <person name="Wilson R."/>
            <person name="Durrens P."/>
            <person name="Jean G."/>
            <person name="Marck C."/>
            <person name="Martin T."/>
            <person name="Nikolski M."/>
            <person name="Rolland T."/>
            <person name="Seret M.-L."/>
            <person name="Casaregola S."/>
            <person name="Despons L."/>
            <person name="Fairhead C."/>
            <person name="Fischer G."/>
            <person name="Lafontaine I."/>
            <person name="Leh V."/>
            <person name="Lemaire M."/>
            <person name="de Montigny J."/>
            <person name="Neuveglise C."/>
            <person name="Thierry A."/>
            <person name="Blanc-Lenfle I."/>
            <person name="Bleykasten C."/>
            <person name="Diffels J."/>
            <person name="Fritsch E."/>
            <person name="Frangeul L."/>
            <person name="Goeffon A."/>
            <person name="Jauniaux N."/>
            <person name="Kachouri-Lafond R."/>
            <person name="Payen C."/>
            <person name="Potier S."/>
            <person name="Pribylova L."/>
            <person name="Ozanne C."/>
            <person name="Richard G.-F."/>
            <person name="Sacerdot C."/>
            <person name="Straub M.-L."/>
            <person name="Talla E."/>
        </authorList>
    </citation>
    <scope>NUCLEOTIDE SEQUENCE [LARGE SCALE GENOMIC DNA]</scope>
    <source>
        <strain evidence="9">ATCC 56472 / CBS 6340 / NRRL Y-8284</strain>
    </source>
</reference>
<dbReference type="GO" id="GO:0005886">
    <property type="term" value="C:plasma membrane"/>
    <property type="evidence" value="ECO:0007669"/>
    <property type="project" value="TreeGrafter"/>
</dbReference>
<feature type="compositionally biased region" description="Low complexity" evidence="6">
    <location>
        <begin position="607"/>
        <end position="622"/>
    </location>
</feature>
<dbReference type="GO" id="GO:0015707">
    <property type="term" value="P:nitrite transport"/>
    <property type="evidence" value="ECO:0007669"/>
    <property type="project" value="TreeGrafter"/>
</dbReference>
<feature type="compositionally biased region" description="Low complexity" evidence="6">
    <location>
        <begin position="344"/>
        <end position="360"/>
    </location>
</feature>
<dbReference type="eggNOG" id="ENOG502QUGF">
    <property type="taxonomic scope" value="Eukaryota"/>
</dbReference>
<dbReference type="InterPro" id="IPR023271">
    <property type="entry name" value="Aquaporin-like"/>
</dbReference>
<feature type="compositionally biased region" description="Acidic residues" evidence="6">
    <location>
        <begin position="302"/>
        <end position="314"/>
    </location>
</feature>
<feature type="compositionally biased region" description="Polar residues" evidence="6">
    <location>
        <begin position="555"/>
        <end position="606"/>
    </location>
</feature>
<dbReference type="InterPro" id="IPR000292">
    <property type="entry name" value="For/NO2_transpt"/>
</dbReference>
<feature type="transmembrane region" description="Helical" evidence="7">
    <location>
        <begin position="161"/>
        <end position="182"/>
    </location>
</feature>
<dbReference type="InParanoid" id="C5DGP9"/>
<dbReference type="HOGENOM" id="CLU_020549_0_0_1"/>
<protein>
    <submittedName>
        <fullName evidence="8">KLTH0D07084p</fullName>
    </submittedName>
</protein>
<dbReference type="Pfam" id="PF01226">
    <property type="entry name" value="Form_Nir_trans"/>
    <property type="match status" value="1"/>
</dbReference>
<evidence type="ECO:0000256" key="7">
    <source>
        <dbReference type="SAM" id="Phobius"/>
    </source>
</evidence>
<dbReference type="FunCoup" id="C5DGP9">
    <property type="interactions" value="26"/>
</dbReference>
<keyword evidence="2 7" id="KW-0812">Transmembrane</keyword>
<feature type="region of interest" description="Disordered" evidence="6">
    <location>
        <begin position="296"/>
        <end position="440"/>
    </location>
</feature>
<feature type="transmembrane region" description="Helical" evidence="7">
    <location>
        <begin position="65"/>
        <end position="85"/>
    </location>
</feature>
<evidence type="ECO:0000256" key="1">
    <source>
        <dbReference type="ARBA" id="ARBA00004141"/>
    </source>
</evidence>
<feature type="transmembrane region" description="Helical" evidence="7">
    <location>
        <begin position="32"/>
        <end position="53"/>
    </location>
</feature>
<keyword evidence="3 7" id="KW-1133">Transmembrane helix</keyword>
<evidence type="ECO:0000313" key="8">
    <source>
        <dbReference type="EMBL" id="CAR22591.1"/>
    </source>
</evidence>
<feature type="transmembrane region" description="Helical" evidence="7">
    <location>
        <begin position="120"/>
        <end position="141"/>
    </location>
</feature>
<accession>C5DGP9</accession>